<evidence type="ECO:0000313" key="2">
    <source>
        <dbReference type="Proteomes" id="UP001057452"/>
    </source>
</evidence>
<gene>
    <name evidence="1" type="ORF">KUCAC02_019725</name>
</gene>
<keyword evidence="2" id="KW-1185">Reference proteome</keyword>
<organism evidence="1 2">
    <name type="scientific">Chaenocephalus aceratus</name>
    <name type="common">Blackfin icefish</name>
    <name type="synonym">Chaenichthys aceratus</name>
    <dbReference type="NCBI Taxonomy" id="36190"/>
    <lineage>
        <taxon>Eukaryota</taxon>
        <taxon>Metazoa</taxon>
        <taxon>Chordata</taxon>
        <taxon>Craniata</taxon>
        <taxon>Vertebrata</taxon>
        <taxon>Euteleostomi</taxon>
        <taxon>Actinopterygii</taxon>
        <taxon>Neopterygii</taxon>
        <taxon>Teleostei</taxon>
        <taxon>Neoteleostei</taxon>
        <taxon>Acanthomorphata</taxon>
        <taxon>Eupercaria</taxon>
        <taxon>Perciformes</taxon>
        <taxon>Notothenioidei</taxon>
        <taxon>Channichthyidae</taxon>
        <taxon>Chaenocephalus</taxon>
    </lineage>
</organism>
<comment type="caution">
    <text evidence="1">The sequence shown here is derived from an EMBL/GenBank/DDBJ whole genome shotgun (WGS) entry which is preliminary data.</text>
</comment>
<protein>
    <submittedName>
        <fullName evidence="1">Uncharacterized protein</fullName>
    </submittedName>
</protein>
<evidence type="ECO:0000313" key="1">
    <source>
        <dbReference type="EMBL" id="KAI4801856.1"/>
    </source>
</evidence>
<feature type="non-terminal residue" evidence="1">
    <location>
        <position position="2567"/>
    </location>
</feature>
<reference evidence="1" key="1">
    <citation type="submission" date="2022-05" db="EMBL/GenBank/DDBJ databases">
        <title>Chromosome-level genome of Chaenocephalus aceratus.</title>
        <authorList>
            <person name="Park H."/>
        </authorList>
    </citation>
    <scope>NUCLEOTIDE SEQUENCE</scope>
    <source>
        <strain evidence="1">KU_202001</strain>
    </source>
</reference>
<proteinExistence type="predicted"/>
<dbReference type="Proteomes" id="UP001057452">
    <property type="component" value="Chromosome 24"/>
</dbReference>
<name>A0ACB9VR18_CHAAC</name>
<sequence length="2567" mass="292742">MGQRFLSLAQWLQEMEKVANLRGHRRSDRGTKETQLKKLKGSLEAVLSRQGEVDGLSSLAQQVLEETYISSRVSVTATQLTARYHSLLFNIQDTIKQLQEEELKSIEEAENLCISFTDWLSSTQNSFTALTNSSESLDRVAMDKKMKKIETLQSELQHGHRVLKSLRERAEKAAGFLDEAGAESLGGEVEARLAQLEELAGGLRTEHSFLQRSLLLAKEFQDRYKAQAQWLLETRAMLSSPVEPKAELYQRRALLAKYKALLQTVQSRDGSIRSVVEKGDALLSSVHYPSIREKMNRMQRDYTEHCHSAMAHVENLEVQVKEQEAYHNELQDVERWLLQMSSRMVTPDPAVGGSLDAATQQLSRHKAIMEEIARFEDRLVGLKERGDHLVQGCSDRVQSRLRQQVQAHQQGAKDSYSAICSTLTSQDTTSTSTRRSNLALCDPATLNHNAAGFSTTAPPVYQSLDHELQRHVSLHDTLLQCQAWLTTVSEEPEPPAHPPLSLEMALQQVKHERALQEQAGTYLQLLCSACDLSELRVRGTAAAIQQVKLQIEERMLLCEEVADSWRDIEEQKADLEVQLRETEQHLQNLIRRPAELEPKIAQNQLDKAQEFLQQIREKQSEVTHLSEVVGRLSDGQVSPALEEMRRLRRSWMDLGQQAEELESQRGEDMQRSVEYQEIVVTVEELFHQVSREWDYLARADTESTSEHLEALRKLSSDLEEQRATLEDLREQRQAILPRLSLLDKELVKQQVGHLEQRWSQLETLIQQKIQDSAQTLEDLSRVETQLRDAREWVEEQRPAFTSVLKTSPPPDQAQSFLFDHLSVCVELEARQQLLGQAVSEAQAVACRLGLSEKRFLQELVEQAQTEVEALGARVAQRRSLHREDTVSSRPGAEPCLGWQQQERRALIDDHIALLPEDLAKQVAACRGVQSGLRAYQRELASLWGLEKALTSRKYFQIDLDKICHWLRRADVVTFPEINLSNIEENSELQTQLSSFQNVLEQASEYENLLLIVQRIGQEILPTLNGIDHCYLDERLNALPQQYNAILALAKEKKDRVQQIILERKEFSTFFDITGNALEELQEQFDNLEKQTISIREEELVLRLINEYRNINESMFHITPAVRELHGKCEGFLSRGQQYRAEETLHLVSLHNKLKRMIEEKLKHFDDCLKPLVEHNRVSNKMESEFESVKEKLEGLKSDEELGAMDQITSLYSLLECLDRVRYQAEECNQQTKDLGGLTFDPVAFQETTLQLESLQSLRSGVKSFVDESETKVRKNDGFKKETEKMLDWLRTIKDKLEEPLTLSEVRIEKVHEEVWKMKSVEEQVKKEKLQELENLGAEVHQGINKKQLAVDQALSLVQRHALSLQSMQKCLDSAADLLQKASVGVDLENQTDCVRDLEDLSAQENNFTAGLEELGTLDPLLEDIIEAEAMGDLREKVEGMQLRNTEFKQHLDAYREVLQSCEALWASFQHEKETLVEQMNDAESKLAMFTTAKAVSIQQAEEKCQRYKSLAAHIDLLELPLNAMRENASELEQIISESCKAVISHSVSSLWQRWTRLRSVARAQERALEDTAREWRNFTDKMEKVRSVSQDLHSRVPDGTVEKAATRAALQSLLEYHDSFSLEVEREQSILALLGQHTRSLRGEEERSESMQEQYDSLVCRVRGSRAQVHQELREREEVEKELGLVKGWIQDTRGLLLSPTADLDSLLQELETAHGEVISRRQSVERMTELQQSKYQDLQAGLPSELSMQLAEVALALGSAEDQVQAREREVQQTRDVKEDFSFRLQDIEAKLKSIALKLEDKAADLEEAKEETKASCEECEFCGRSLAELGAAVQEFGEQNPLLCKQLGDAVAKLSEVQRNTAQQVQDRANRLKKAQRQVEEYHSMKAFILGWTKKAEDLVTGCIIWGSASQLQEQIRAHQALLRECRGLHGDLEAMGERERQLGEVLQTEGWIQQVKQLSRRTEELQQHAKTRLQSLQDAAKDMLRLEAEVKILHAAVDQIQITLASPDLNRLSLREQLTQRQRLLVEMEGFKQQVAAVQQCQSALRLPEEAVASLPVCRTAQTLQQEASQLQHTTIQQCNILQEAVVQYEQYEQEVKNLQRLIEEAHRIIQDRPVSTSNIQELQAQIHHHEELAKKIRGYQEQIASLHSKCKMLTVKAKHATMLLTVNEVEGLSDGVDELSDEELPGSVATTNGNANKQLPAHPSVVMGRGALSRAPLQELYDPSMETSAANLDDLQRSWETLKNVISEKQKSLYEALERQQHYQESLQSISTKMESIEAALNEGLDPTKTPESQMAAHQALMDEIMMLQEEIGELQMCFSEELADSDSDGEPGDQLALQSTLTVLGERMATIRMKASGKRQLLEERLSEQLEEQRQEQALQRYHSEAEELDHWLLSTRATIRSALQPLNEDLDMEEQLIDCQNMLFEIEQKVSYLSELSIHSESLLLEGRAETKGEAEQLAFKLRSLKDSLMELQQMLQDKQVGIQGSLQEQEDSEPDSSLSQSPNVQEWLSQARTTRTQQHHNNLLRQRELQQQVAEQRRLLQSVASAGEELLSQQTTPNGD</sequence>
<dbReference type="EMBL" id="CM043808">
    <property type="protein sequence ID" value="KAI4801856.1"/>
    <property type="molecule type" value="Genomic_DNA"/>
</dbReference>
<accession>A0ACB9VR18</accession>